<dbReference type="GO" id="GO:0005886">
    <property type="term" value="C:plasma membrane"/>
    <property type="evidence" value="ECO:0007669"/>
    <property type="project" value="TreeGrafter"/>
</dbReference>
<accession>A0AAD8KKW1</accession>
<feature type="transmembrane region" description="Helical" evidence="2">
    <location>
        <begin position="403"/>
        <end position="423"/>
    </location>
</feature>
<dbReference type="Pfam" id="PF00122">
    <property type="entry name" value="E1-E2_ATPase"/>
    <property type="match status" value="1"/>
</dbReference>
<evidence type="ECO:0000259" key="3">
    <source>
        <dbReference type="Pfam" id="PF00122"/>
    </source>
</evidence>
<feature type="transmembrane region" description="Helical" evidence="2">
    <location>
        <begin position="223"/>
        <end position="240"/>
    </location>
</feature>
<dbReference type="EMBL" id="JAUHHV010000006">
    <property type="protein sequence ID" value="KAK1421465.1"/>
    <property type="molecule type" value="Genomic_DNA"/>
</dbReference>
<feature type="domain" description="P-type ATPase A" evidence="3">
    <location>
        <begin position="287"/>
        <end position="379"/>
    </location>
</feature>
<protein>
    <recommendedName>
        <fullName evidence="3">P-type ATPase A domain-containing protein</fullName>
    </recommendedName>
</protein>
<keyword evidence="2" id="KW-0472">Membrane</keyword>
<dbReference type="AlphaFoldDB" id="A0AAD8KKW1"/>
<evidence type="ECO:0000256" key="2">
    <source>
        <dbReference type="SAM" id="Phobius"/>
    </source>
</evidence>
<evidence type="ECO:0000313" key="4">
    <source>
        <dbReference type="EMBL" id="KAK1421465.1"/>
    </source>
</evidence>
<keyword evidence="2" id="KW-0812">Transmembrane</keyword>
<evidence type="ECO:0000256" key="1">
    <source>
        <dbReference type="ARBA" id="ARBA00022842"/>
    </source>
</evidence>
<feature type="transmembrane region" description="Helical" evidence="2">
    <location>
        <begin position="469"/>
        <end position="492"/>
    </location>
</feature>
<dbReference type="InterPro" id="IPR059000">
    <property type="entry name" value="ATPase_P-type_domA"/>
</dbReference>
<gene>
    <name evidence="4" type="ORF">QVD17_23818</name>
</gene>
<dbReference type="Gene3D" id="2.70.150.10">
    <property type="entry name" value="Calcium-transporting ATPase, cytoplasmic transduction domain A"/>
    <property type="match status" value="1"/>
</dbReference>
<dbReference type="PANTHER" id="PTHR24093">
    <property type="entry name" value="CATION TRANSPORTING ATPASE"/>
    <property type="match status" value="1"/>
</dbReference>
<keyword evidence="5" id="KW-1185">Reference proteome</keyword>
<keyword evidence="2" id="KW-1133">Transmembrane helix</keyword>
<comment type="caution">
    <text evidence="4">The sequence shown here is derived from an EMBL/GenBank/DDBJ whole genome shotgun (WGS) entry which is preliminary data.</text>
</comment>
<organism evidence="4 5">
    <name type="scientific">Tagetes erecta</name>
    <name type="common">African marigold</name>
    <dbReference type="NCBI Taxonomy" id="13708"/>
    <lineage>
        <taxon>Eukaryota</taxon>
        <taxon>Viridiplantae</taxon>
        <taxon>Streptophyta</taxon>
        <taxon>Embryophyta</taxon>
        <taxon>Tracheophyta</taxon>
        <taxon>Spermatophyta</taxon>
        <taxon>Magnoliopsida</taxon>
        <taxon>eudicotyledons</taxon>
        <taxon>Gunneridae</taxon>
        <taxon>Pentapetalae</taxon>
        <taxon>asterids</taxon>
        <taxon>campanulids</taxon>
        <taxon>Asterales</taxon>
        <taxon>Asteraceae</taxon>
        <taxon>Asteroideae</taxon>
        <taxon>Heliantheae alliance</taxon>
        <taxon>Tageteae</taxon>
        <taxon>Tagetes</taxon>
    </lineage>
</organism>
<dbReference type="Gene3D" id="1.20.1110.10">
    <property type="entry name" value="Calcium-transporting ATPase, transmembrane domain"/>
    <property type="match status" value="1"/>
</dbReference>
<proteinExistence type="predicted"/>
<keyword evidence="1" id="KW-0460">Magnesium</keyword>
<dbReference type="Proteomes" id="UP001229421">
    <property type="component" value="Unassembled WGS sequence"/>
</dbReference>
<evidence type="ECO:0000313" key="5">
    <source>
        <dbReference type="Proteomes" id="UP001229421"/>
    </source>
</evidence>
<name>A0AAD8KKW1_TARER</name>
<reference evidence="4" key="1">
    <citation type="journal article" date="2023" name="bioRxiv">
        <title>Improved chromosome-level genome assembly for marigold (Tagetes erecta).</title>
        <authorList>
            <person name="Jiang F."/>
            <person name="Yuan L."/>
            <person name="Wang S."/>
            <person name="Wang H."/>
            <person name="Xu D."/>
            <person name="Wang A."/>
            <person name="Fan W."/>
        </authorList>
    </citation>
    <scope>NUCLEOTIDE SEQUENCE</scope>
    <source>
        <strain evidence="4">WSJ</strain>
        <tissue evidence="4">Leaf</tissue>
    </source>
</reference>
<dbReference type="SUPFAM" id="SSF81665">
    <property type="entry name" value="Calcium ATPase, transmembrane domain M"/>
    <property type="match status" value="1"/>
</dbReference>
<dbReference type="SUPFAM" id="SSF81653">
    <property type="entry name" value="Calcium ATPase, transduction domain A"/>
    <property type="match status" value="1"/>
</dbReference>
<dbReference type="InterPro" id="IPR008250">
    <property type="entry name" value="ATPase_P-typ_transduc_dom_A_sf"/>
</dbReference>
<feature type="transmembrane region" description="Helical" evidence="2">
    <location>
        <begin position="252"/>
        <end position="271"/>
    </location>
</feature>
<dbReference type="GO" id="GO:0005388">
    <property type="term" value="F:P-type calcium transporter activity"/>
    <property type="evidence" value="ECO:0007669"/>
    <property type="project" value="TreeGrafter"/>
</dbReference>
<dbReference type="InterPro" id="IPR023298">
    <property type="entry name" value="ATPase_P-typ_TM_dom_sf"/>
</dbReference>
<sequence length="640" mass="71254">MEEVNDGMDLEMQLRSSPPTEDHGGDSGSAIQIMQTAILVIRSVQVFLAGSSSKSMDTSPDQQLARDEDVEEVVVEGVNADQTAPLLQTVDNTLHSRQPIRRLVHVLHSILAFKAHKASKPEVDETNDSSATSYDHLINPITSNQTQSSPREIISSIVRQKNHVGLIEFGGLPGVEVALRTNSDDGISENEALNRKGQHDFSLSVAPAHTFFHLVWEEVKRKTILLLLLCVVLSTLLQINQEGLEYGCYDGVVVLVAVILLVFFVSVRKYWEEKRAQKKLQFIERKEGKVHVKRGGVSRVICESELVWGDILLLKKGDEIPCDGLFVGDEPLELDRDCGSDSCIVNQQEPFLSYGERVINGEARMLVTSTNTSTGWSEMMSKAIGDTNTRFKLETHIDKLNTYMHYIQMVISVIIILVLMFRIKVGKIDEDNAYRPESMAEPTVLRSFASTFKRMIKESRFTIKALTKLLSVSLVGLTGGVPFVVSLAIVYWNNKTLFGKAAEQDPHGVAKMAHVTRICTDAFITENGMEVEILIIGGEQISGRPLPTLSPVVNEALCGGIGTLKQTPFSRVKNNFGLESEKRWKIIEIKGASLFEEPCGVLMNEGEEMVWHFNGPVNKILNMCKHYYDIEGHKLSTLGW</sequence>
<dbReference type="PANTHER" id="PTHR24093:SF470">
    <property type="entry name" value="CALCIUM-TRANSPORTING ATPASE 12, PLASMA MEMBRANE-TYPE-LIKE"/>
    <property type="match status" value="1"/>
</dbReference>